<evidence type="ECO:0000313" key="21">
    <source>
        <dbReference type="Proteomes" id="UP000310685"/>
    </source>
</evidence>
<evidence type="ECO:0000256" key="6">
    <source>
        <dbReference type="ARBA" id="ARBA00022630"/>
    </source>
</evidence>
<evidence type="ECO:0000313" key="16">
    <source>
        <dbReference type="EMBL" id="TIC66037.1"/>
    </source>
</evidence>
<reference evidence="18 19" key="1">
    <citation type="submission" date="2019-03" db="EMBL/GenBank/DDBJ databases">
        <title>Sequencing 25 genomes of Wallemia mellicola.</title>
        <authorList>
            <person name="Gostincar C."/>
        </authorList>
    </citation>
    <scope>NUCLEOTIDE SEQUENCE [LARGE SCALE GENOMIC DNA]</scope>
    <source>
        <strain evidence="14 19">EXF-1262</strain>
        <strain evidence="16 20">EXF-1274</strain>
        <strain evidence="13 21">EXF-6152</strain>
        <strain evidence="17 22">EXF-757</strain>
        <strain evidence="15 18">EXF-8738</strain>
    </source>
</reference>
<evidence type="ECO:0000256" key="1">
    <source>
        <dbReference type="ARBA" id="ARBA00003572"/>
    </source>
</evidence>
<evidence type="ECO:0000256" key="9">
    <source>
        <dbReference type="ARBA" id="ARBA00022741"/>
    </source>
</evidence>
<dbReference type="GO" id="GO:0009398">
    <property type="term" value="P:FMN biosynthetic process"/>
    <property type="evidence" value="ECO:0007669"/>
    <property type="project" value="UniProtKB-UniPathway"/>
</dbReference>
<evidence type="ECO:0000256" key="10">
    <source>
        <dbReference type="ARBA" id="ARBA00022840"/>
    </source>
</evidence>
<gene>
    <name evidence="17" type="ORF">E3Q01_00535</name>
    <name evidence="16" type="ORF">E3Q02_01988</name>
    <name evidence="15" type="ORF">E3Q10_01313</name>
    <name evidence="14" type="ORF">E3Q17_00413</name>
    <name evidence="13" type="ORF">E3Q22_00425</name>
</gene>
<comment type="caution">
    <text evidence="15">The sequence shown here is derived from an EMBL/GenBank/DDBJ whole genome shotgun (WGS) entry which is preliminary data.</text>
</comment>
<dbReference type="PANTHER" id="PTHR22749">
    <property type="entry name" value="RIBOFLAVIN KINASE/FMN ADENYLYLTRANSFERASE"/>
    <property type="match status" value="1"/>
</dbReference>
<dbReference type="Proteomes" id="UP000309601">
    <property type="component" value="Unassembled WGS sequence"/>
</dbReference>
<dbReference type="Gene3D" id="2.40.30.30">
    <property type="entry name" value="Riboflavin kinase-like"/>
    <property type="match status" value="1"/>
</dbReference>
<dbReference type="Proteomes" id="UP000310685">
    <property type="component" value="Unassembled WGS sequence"/>
</dbReference>
<comment type="similarity">
    <text evidence="3">Belongs to the flavokinase family.</text>
</comment>
<keyword evidence="8" id="KW-0808">Transferase</keyword>
<comment type="function">
    <text evidence="1">Catalyzes the phosphorylation of riboflavin (vitamin B2) to form flavin mononucleotide (FMN) coenzyme.</text>
</comment>
<evidence type="ECO:0000256" key="11">
    <source>
        <dbReference type="ARBA" id="ARBA00029960"/>
    </source>
</evidence>
<keyword evidence="10" id="KW-0067">ATP-binding</keyword>
<dbReference type="OMA" id="NGEVHKM"/>
<feature type="domain" description="Riboflavin kinase" evidence="12">
    <location>
        <begin position="16"/>
        <end position="153"/>
    </location>
</feature>
<dbReference type="Pfam" id="PF01687">
    <property type="entry name" value="Flavokinase"/>
    <property type="match status" value="1"/>
</dbReference>
<dbReference type="InterPro" id="IPR015865">
    <property type="entry name" value="Riboflavin_kinase_bac/euk"/>
</dbReference>
<dbReference type="GO" id="GO:0008531">
    <property type="term" value="F:riboflavin kinase activity"/>
    <property type="evidence" value="ECO:0007669"/>
    <property type="project" value="UniProtKB-EC"/>
</dbReference>
<evidence type="ECO:0000259" key="12">
    <source>
        <dbReference type="SMART" id="SM00904"/>
    </source>
</evidence>
<dbReference type="PANTHER" id="PTHR22749:SF6">
    <property type="entry name" value="RIBOFLAVIN KINASE"/>
    <property type="match status" value="1"/>
</dbReference>
<evidence type="ECO:0000256" key="3">
    <source>
        <dbReference type="ARBA" id="ARBA00010108"/>
    </source>
</evidence>
<dbReference type="InterPro" id="IPR023468">
    <property type="entry name" value="Riboflavin_kinase"/>
</dbReference>
<evidence type="ECO:0000313" key="20">
    <source>
        <dbReference type="Proteomes" id="UP000309601"/>
    </source>
</evidence>
<evidence type="ECO:0000313" key="22">
    <source>
        <dbReference type="Proteomes" id="UP000310708"/>
    </source>
</evidence>
<evidence type="ECO:0000256" key="4">
    <source>
        <dbReference type="ARBA" id="ARBA00012105"/>
    </source>
</evidence>
<dbReference type="InterPro" id="IPR023465">
    <property type="entry name" value="Riboflavin_kinase_dom_sf"/>
</dbReference>
<dbReference type="Proteomes" id="UP000305647">
    <property type="component" value="Unassembled WGS sequence"/>
</dbReference>
<evidence type="ECO:0000313" key="13">
    <source>
        <dbReference type="EMBL" id="TIB82077.1"/>
    </source>
</evidence>
<evidence type="ECO:0000256" key="2">
    <source>
        <dbReference type="ARBA" id="ARBA00005201"/>
    </source>
</evidence>
<keyword evidence="15" id="KW-0418">Kinase</keyword>
<dbReference type="Proteomes" id="UP000310708">
    <property type="component" value="Unassembled WGS sequence"/>
</dbReference>
<dbReference type="SMART" id="SM00904">
    <property type="entry name" value="Flavokinase"/>
    <property type="match status" value="1"/>
</dbReference>
<keyword evidence="9" id="KW-0547">Nucleotide-binding</keyword>
<dbReference type="EMBL" id="SPRX01000004">
    <property type="protein sequence ID" value="TIC69164.1"/>
    <property type="molecule type" value="Genomic_DNA"/>
</dbReference>
<evidence type="ECO:0000313" key="14">
    <source>
        <dbReference type="EMBL" id="TIC04441.1"/>
    </source>
</evidence>
<evidence type="ECO:0000256" key="8">
    <source>
        <dbReference type="ARBA" id="ARBA00022679"/>
    </source>
</evidence>
<evidence type="ECO:0000313" key="19">
    <source>
        <dbReference type="Proteomes" id="UP000307169"/>
    </source>
</evidence>
<dbReference type="EMBL" id="SPRH01000003">
    <property type="protein sequence ID" value="TIC04441.1"/>
    <property type="molecule type" value="Genomic_DNA"/>
</dbReference>
<evidence type="ECO:0000313" key="15">
    <source>
        <dbReference type="EMBL" id="TIC32004.1"/>
    </source>
</evidence>
<sequence>MPEGTRPLIVGPEPIAAPFPLKMQGLVQKGFGRGSKELGIPTANLPEESYCESFKLLDAASNTGVYYGWAKVDGVDNDEVHPMAMSVGWNPYYKNEKLTAEVHIMHPYNQDFYGKNMRVIVTGYVRPEFDYSTLEALIEDIEFDKKVAIHSLDRDSYKELKQDAFFK</sequence>
<keyword evidence="6" id="KW-0285">Flavoprotein</keyword>
<dbReference type="GO" id="GO:0005739">
    <property type="term" value="C:mitochondrion"/>
    <property type="evidence" value="ECO:0007669"/>
    <property type="project" value="TreeGrafter"/>
</dbReference>
<dbReference type="Proteomes" id="UP000307169">
    <property type="component" value="Unassembled WGS sequence"/>
</dbReference>
<organism evidence="15 18">
    <name type="scientific">Wallemia mellicola</name>
    <dbReference type="NCBI Taxonomy" id="1708541"/>
    <lineage>
        <taxon>Eukaryota</taxon>
        <taxon>Fungi</taxon>
        <taxon>Dikarya</taxon>
        <taxon>Basidiomycota</taxon>
        <taxon>Wallemiomycotina</taxon>
        <taxon>Wallemiomycetes</taxon>
        <taxon>Wallemiales</taxon>
        <taxon>Wallemiaceae</taxon>
        <taxon>Wallemia</taxon>
    </lineage>
</organism>
<name>A0A4T0NAI0_9BASI</name>
<dbReference type="EMBL" id="SPRW01000018">
    <property type="protein sequence ID" value="TIC66037.1"/>
    <property type="molecule type" value="Genomic_DNA"/>
</dbReference>
<keyword evidence="7" id="KW-0288">FMN</keyword>
<evidence type="ECO:0000313" key="17">
    <source>
        <dbReference type="EMBL" id="TIC69164.1"/>
    </source>
</evidence>
<dbReference type="EMBL" id="SPRC01000003">
    <property type="protein sequence ID" value="TIB82077.1"/>
    <property type="molecule type" value="Genomic_DNA"/>
</dbReference>
<dbReference type="GO" id="GO:0009231">
    <property type="term" value="P:riboflavin biosynthetic process"/>
    <property type="evidence" value="ECO:0007669"/>
    <property type="project" value="InterPro"/>
</dbReference>
<comment type="pathway">
    <text evidence="2">Cofactor biosynthesis; FMN biosynthesis; FMN from riboflavin (ATP route): step 1/1.</text>
</comment>
<evidence type="ECO:0000256" key="7">
    <source>
        <dbReference type="ARBA" id="ARBA00022643"/>
    </source>
</evidence>
<evidence type="ECO:0000256" key="5">
    <source>
        <dbReference type="ARBA" id="ARBA00017394"/>
    </source>
</evidence>
<protein>
    <recommendedName>
        <fullName evidence="5">Riboflavin kinase</fullName>
        <ecNumber evidence="4">2.7.1.26</ecNumber>
    </recommendedName>
    <alternativeName>
        <fullName evidence="11">Flavin mononucleotide kinase 1</fullName>
    </alternativeName>
</protein>
<dbReference type="UniPathway" id="UPA00276">
    <property type="reaction ID" value="UER00406"/>
</dbReference>
<dbReference type="AlphaFoldDB" id="A0A4T0NAI0"/>
<accession>A0A4T0NAI0</accession>
<evidence type="ECO:0000313" key="18">
    <source>
        <dbReference type="Proteomes" id="UP000305647"/>
    </source>
</evidence>
<dbReference type="EMBL" id="SPRO01000009">
    <property type="protein sequence ID" value="TIC32004.1"/>
    <property type="molecule type" value="Genomic_DNA"/>
</dbReference>
<dbReference type="SUPFAM" id="SSF82114">
    <property type="entry name" value="Riboflavin kinase-like"/>
    <property type="match status" value="1"/>
</dbReference>
<proteinExistence type="inferred from homology"/>
<dbReference type="EC" id="2.7.1.26" evidence="4"/>
<dbReference type="GO" id="GO:0005524">
    <property type="term" value="F:ATP binding"/>
    <property type="evidence" value="ECO:0007669"/>
    <property type="project" value="UniProtKB-KW"/>
</dbReference>